<feature type="non-terminal residue" evidence="1">
    <location>
        <position position="1"/>
    </location>
</feature>
<gene>
    <name evidence="1" type="ORF">S03H2_69406</name>
</gene>
<dbReference type="EMBL" id="BARU01045852">
    <property type="protein sequence ID" value="GAH97182.1"/>
    <property type="molecule type" value="Genomic_DNA"/>
</dbReference>
<evidence type="ECO:0000313" key="1">
    <source>
        <dbReference type="EMBL" id="GAH97182.1"/>
    </source>
</evidence>
<dbReference type="AlphaFoldDB" id="X1JSY7"/>
<organism evidence="1">
    <name type="scientific">marine sediment metagenome</name>
    <dbReference type="NCBI Taxonomy" id="412755"/>
    <lineage>
        <taxon>unclassified sequences</taxon>
        <taxon>metagenomes</taxon>
        <taxon>ecological metagenomes</taxon>
    </lineage>
</organism>
<comment type="caution">
    <text evidence="1">The sequence shown here is derived from an EMBL/GenBank/DDBJ whole genome shotgun (WGS) entry which is preliminary data.</text>
</comment>
<sequence>RTKVASQEKGFELLPFLESLIREHGLAKKVATMKQQVLQLGPSHSETIVEVRLENLTLKQLVDFLRKVESSEVLAKTKSLYIKKNLTNPDLLDSVVEIHNPRLAQI</sequence>
<accession>X1JSY7</accession>
<name>X1JSY7_9ZZZZ</name>
<reference evidence="1" key="1">
    <citation type="journal article" date="2014" name="Front. Microbiol.">
        <title>High frequency of phylogenetically diverse reductive dehalogenase-homologous genes in deep subseafloor sedimentary metagenomes.</title>
        <authorList>
            <person name="Kawai M."/>
            <person name="Futagami T."/>
            <person name="Toyoda A."/>
            <person name="Takaki Y."/>
            <person name="Nishi S."/>
            <person name="Hori S."/>
            <person name="Arai W."/>
            <person name="Tsubouchi T."/>
            <person name="Morono Y."/>
            <person name="Uchiyama I."/>
            <person name="Ito T."/>
            <person name="Fujiyama A."/>
            <person name="Inagaki F."/>
            <person name="Takami H."/>
        </authorList>
    </citation>
    <scope>NUCLEOTIDE SEQUENCE</scope>
    <source>
        <strain evidence="1">Expedition CK06-06</strain>
    </source>
</reference>
<proteinExistence type="predicted"/>
<protein>
    <submittedName>
        <fullName evidence="1">Uncharacterized protein</fullName>
    </submittedName>
</protein>